<evidence type="ECO:0000313" key="3">
    <source>
        <dbReference type="Proteomes" id="UP000019373"/>
    </source>
</evidence>
<reference evidence="3" key="1">
    <citation type="journal article" date="2014" name="BMC Genomics">
        <title>Genome characteristics reveal the impact of lichenization on lichen-forming fungus Endocarpon pusillum Hedwig (Verrucariales, Ascomycota).</title>
        <authorList>
            <person name="Wang Y.-Y."/>
            <person name="Liu B."/>
            <person name="Zhang X.-Y."/>
            <person name="Zhou Q.-M."/>
            <person name="Zhang T."/>
            <person name="Li H."/>
            <person name="Yu Y.-F."/>
            <person name="Zhang X.-L."/>
            <person name="Hao X.-Y."/>
            <person name="Wang M."/>
            <person name="Wang L."/>
            <person name="Wei J.-C."/>
        </authorList>
    </citation>
    <scope>NUCLEOTIDE SEQUENCE [LARGE SCALE GENOMIC DNA]</scope>
    <source>
        <strain evidence="3">Z07020 / HMAS-L-300199</strain>
    </source>
</reference>
<dbReference type="Proteomes" id="UP000019373">
    <property type="component" value="Unassembled WGS sequence"/>
</dbReference>
<dbReference type="GeneID" id="19239774"/>
<proteinExistence type="predicted"/>
<dbReference type="EMBL" id="KE720820">
    <property type="protein sequence ID" value="ERF75039.1"/>
    <property type="molecule type" value="Genomic_DNA"/>
</dbReference>
<dbReference type="HOGENOM" id="CLU_1447662_0_0_1"/>
<dbReference type="OrthoDB" id="10410954at2759"/>
<feature type="region of interest" description="Disordered" evidence="1">
    <location>
        <begin position="1"/>
        <end position="84"/>
    </location>
</feature>
<feature type="compositionally biased region" description="Low complexity" evidence="1">
    <location>
        <begin position="53"/>
        <end position="74"/>
    </location>
</feature>
<sequence>MSLPRSSHLTSRKRKPACAGGSIAMDLDRKDPKHHSTKGTRPEARRTAKRSRSSSTATSSRSSGADSCASLSQSAAKEPGPLTTDHVDELTEMIQYIKLEEKRTPSQTRAANGLSISDAITNTLRQEQNPRRCILIFHSCIKHLLDCQRTSGGSFSKEVRVLEDWIERMEKEIRDERARETMPSSGC</sequence>
<gene>
    <name evidence="2" type="ORF">EPUS_04821</name>
</gene>
<keyword evidence="3" id="KW-1185">Reference proteome</keyword>
<dbReference type="RefSeq" id="XP_007787568.1">
    <property type="nucleotide sequence ID" value="XM_007789378.1"/>
</dbReference>
<name>U1HZP2_ENDPU</name>
<evidence type="ECO:0000256" key="1">
    <source>
        <dbReference type="SAM" id="MobiDB-lite"/>
    </source>
</evidence>
<accession>U1HZP2</accession>
<protein>
    <submittedName>
        <fullName evidence="2">Uncharacterized protein</fullName>
    </submittedName>
</protein>
<dbReference type="AlphaFoldDB" id="U1HZP2"/>
<organism evidence="2 3">
    <name type="scientific">Endocarpon pusillum (strain Z07020 / HMAS-L-300199)</name>
    <name type="common">Lichen-forming fungus</name>
    <dbReference type="NCBI Taxonomy" id="1263415"/>
    <lineage>
        <taxon>Eukaryota</taxon>
        <taxon>Fungi</taxon>
        <taxon>Dikarya</taxon>
        <taxon>Ascomycota</taxon>
        <taxon>Pezizomycotina</taxon>
        <taxon>Eurotiomycetes</taxon>
        <taxon>Chaetothyriomycetidae</taxon>
        <taxon>Verrucariales</taxon>
        <taxon>Verrucariaceae</taxon>
        <taxon>Endocarpon</taxon>
    </lineage>
</organism>
<evidence type="ECO:0000313" key="2">
    <source>
        <dbReference type="EMBL" id="ERF75039.1"/>
    </source>
</evidence>